<feature type="transmembrane region" description="Helical" evidence="18">
    <location>
        <begin position="430"/>
        <end position="452"/>
    </location>
</feature>
<dbReference type="STRING" id="395961.Cyan7425_3796"/>
<evidence type="ECO:0000256" key="7">
    <source>
        <dbReference type="ARBA" id="ARBA00022519"/>
    </source>
</evidence>
<evidence type="ECO:0000256" key="6">
    <source>
        <dbReference type="ARBA" id="ARBA00022475"/>
    </source>
</evidence>
<evidence type="ECO:0000256" key="14">
    <source>
        <dbReference type="ARBA" id="ARBA00023136"/>
    </source>
</evidence>
<name>B8HTN4_CYAP4</name>
<evidence type="ECO:0000259" key="21">
    <source>
        <dbReference type="Pfam" id="PF13807"/>
    </source>
</evidence>
<dbReference type="Gene3D" id="3.40.50.300">
    <property type="entry name" value="P-loop containing nucleotide triphosphate hydrolases"/>
    <property type="match status" value="1"/>
</dbReference>
<keyword evidence="8 22" id="KW-0808">Transferase</keyword>
<dbReference type="InterPro" id="IPR032807">
    <property type="entry name" value="GNVR"/>
</dbReference>
<dbReference type="OrthoDB" id="9758283at2"/>
<feature type="domain" description="Polysaccharide chain length determinant N-terminal" evidence="19">
    <location>
        <begin position="7"/>
        <end position="102"/>
    </location>
</feature>
<dbReference type="GO" id="GO:0004715">
    <property type="term" value="F:non-membrane spanning protein tyrosine kinase activity"/>
    <property type="evidence" value="ECO:0007669"/>
    <property type="project" value="UniProtKB-EC"/>
</dbReference>
<reference evidence="22" key="1">
    <citation type="submission" date="2009-01" db="EMBL/GenBank/DDBJ databases">
        <title>Complete sequence of chromosome Cyanothece sp. PCC 7425.</title>
        <authorList>
            <consortium name="US DOE Joint Genome Institute"/>
            <person name="Lucas S."/>
            <person name="Copeland A."/>
            <person name="Lapidus A."/>
            <person name="Glavina del Rio T."/>
            <person name="Dalin E."/>
            <person name="Tice H."/>
            <person name="Bruce D."/>
            <person name="Goodwin L."/>
            <person name="Pitluck S."/>
            <person name="Sims D."/>
            <person name="Meineke L."/>
            <person name="Brettin T."/>
            <person name="Detter J.C."/>
            <person name="Han C."/>
            <person name="Larimer F."/>
            <person name="Land M."/>
            <person name="Hauser L."/>
            <person name="Kyrpides N."/>
            <person name="Ovchinnikova G."/>
            <person name="Liberton M."/>
            <person name="Stoeckel J."/>
            <person name="Banerjee A."/>
            <person name="Singh A."/>
            <person name="Page L."/>
            <person name="Sato H."/>
            <person name="Zhao L."/>
            <person name="Sherman L."/>
            <person name="Pakrasi H."/>
            <person name="Richardson P."/>
        </authorList>
    </citation>
    <scope>NUCLEOTIDE SEQUENCE</scope>
    <source>
        <strain evidence="22">PCC 7425</strain>
    </source>
</reference>
<evidence type="ECO:0000256" key="1">
    <source>
        <dbReference type="ARBA" id="ARBA00004429"/>
    </source>
</evidence>
<dbReference type="InterPro" id="IPR005702">
    <property type="entry name" value="Wzc-like_C"/>
</dbReference>
<feature type="transmembrane region" description="Helical" evidence="18">
    <location>
        <begin position="21"/>
        <end position="42"/>
    </location>
</feature>
<dbReference type="eggNOG" id="COG0489">
    <property type="taxonomic scope" value="Bacteria"/>
</dbReference>
<evidence type="ECO:0000259" key="20">
    <source>
        <dbReference type="Pfam" id="PF13614"/>
    </source>
</evidence>
<keyword evidence="12" id="KW-0067">ATP-binding</keyword>
<evidence type="ECO:0000256" key="11">
    <source>
        <dbReference type="ARBA" id="ARBA00022777"/>
    </source>
</evidence>
<dbReference type="SUPFAM" id="SSF52540">
    <property type="entry name" value="P-loop containing nucleoside triphosphate hydrolases"/>
    <property type="match status" value="1"/>
</dbReference>
<evidence type="ECO:0000256" key="3">
    <source>
        <dbReference type="ARBA" id="ARBA00007316"/>
    </source>
</evidence>
<dbReference type="EMBL" id="CP001344">
    <property type="protein sequence ID" value="ACL46115.1"/>
    <property type="molecule type" value="Genomic_DNA"/>
</dbReference>
<keyword evidence="7" id="KW-0997">Cell inner membrane</keyword>
<dbReference type="HOGENOM" id="CLU_009912_2_2_3"/>
<evidence type="ECO:0000256" key="16">
    <source>
        <dbReference type="ARBA" id="ARBA00051245"/>
    </source>
</evidence>
<evidence type="ECO:0000256" key="10">
    <source>
        <dbReference type="ARBA" id="ARBA00022741"/>
    </source>
</evidence>
<dbReference type="eggNOG" id="COG3206">
    <property type="taxonomic scope" value="Bacteria"/>
</dbReference>
<organism evidence="22">
    <name type="scientific">Cyanothece sp. (strain PCC 7425 / ATCC 29141)</name>
    <dbReference type="NCBI Taxonomy" id="395961"/>
    <lineage>
        <taxon>Bacteria</taxon>
        <taxon>Bacillati</taxon>
        <taxon>Cyanobacteriota</taxon>
        <taxon>Cyanophyceae</taxon>
        <taxon>Gomontiellales</taxon>
        <taxon>Cyanothecaceae</taxon>
        <taxon>Cyanothece</taxon>
    </lineage>
</organism>
<evidence type="ECO:0000256" key="12">
    <source>
        <dbReference type="ARBA" id="ARBA00022840"/>
    </source>
</evidence>
<evidence type="ECO:0000256" key="2">
    <source>
        <dbReference type="ARBA" id="ARBA00006683"/>
    </source>
</evidence>
<dbReference type="PANTHER" id="PTHR32309:SF13">
    <property type="entry name" value="FERRIC ENTEROBACTIN TRANSPORT PROTEIN FEPE"/>
    <property type="match status" value="1"/>
</dbReference>
<accession>B8HTN4</accession>
<dbReference type="InterPro" id="IPR050445">
    <property type="entry name" value="Bact_polysacc_biosynth/exp"/>
</dbReference>
<comment type="similarity">
    <text evidence="4">Belongs to the etk/wzc family.</text>
</comment>
<dbReference type="KEGG" id="cyn:Cyan7425_3796"/>
<dbReference type="InterPro" id="IPR003856">
    <property type="entry name" value="LPS_length_determ_N"/>
</dbReference>
<keyword evidence="11" id="KW-0418">Kinase</keyword>
<evidence type="ECO:0000313" key="22">
    <source>
        <dbReference type="EMBL" id="ACL46115.1"/>
    </source>
</evidence>
<dbReference type="Pfam" id="PF02706">
    <property type="entry name" value="Wzz"/>
    <property type="match status" value="1"/>
</dbReference>
<dbReference type="Pfam" id="PF13614">
    <property type="entry name" value="AAA_31"/>
    <property type="match status" value="1"/>
</dbReference>
<dbReference type="EC" id="2.7.10.2" evidence="5"/>
<dbReference type="CDD" id="cd05387">
    <property type="entry name" value="BY-kinase"/>
    <property type="match status" value="1"/>
</dbReference>
<comment type="catalytic activity">
    <reaction evidence="16">
        <text>L-tyrosyl-[protein] + ATP = O-phospho-L-tyrosyl-[protein] + ADP + H(+)</text>
        <dbReference type="Rhea" id="RHEA:10596"/>
        <dbReference type="Rhea" id="RHEA-COMP:10136"/>
        <dbReference type="Rhea" id="RHEA-COMP:20101"/>
        <dbReference type="ChEBI" id="CHEBI:15378"/>
        <dbReference type="ChEBI" id="CHEBI:30616"/>
        <dbReference type="ChEBI" id="CHEBI:46858"/>
        <dbReference type="ChEBI" id="CHEBI:61978"/>
        <dbReference type="ChEBI" id="CHEBI:456216"/>
        <dbReference type="EC" id="2.7.10.2"/>
    </reaction>
</comment>
<dbReference type="PANTHER" id="PTHR32309">
    <property type="entry name" value="TYROSINE-PROTEIN KINASE"/>
    <property type="match status" value="1"/>
</dbReference>
<feature type="coiled-coil region" evidence="17">
    <location>
        <begin position="223"/>
        <end position="311"/>
    </location>
</feature>
<dbReference type="GO" id="GO:0005524">
    <property type="term" value="F:ATP binding"/>
    <property type="evidence" value="ECO:0007669"/>
    <property type="project" value="UniProtKB-KW"/>
</dbReference>
<keyword evidence="9 18" id="KW-0812">Transmembrane</keyword>
<gene>
    <name evidence="22" type="ordered locus">Cyan7425_3796</name>
</gene>
<evidence type="ECO:0000256" key="17">
    <source>
        <dbReference type="SAM" id="Coils"/>
    </source>
</evidence>
<dbReference type="GO" id="GO:0042802">
    <property type="term" value="F:identical protein binding"/>
    <property type="evidence" value="ECO:0007669"/>
    <property type="project" value="UniProtKB-ARBA"/>
</dbReference>
<sequence>MQALEDDRIDLGKYLTILKRRWLGGAIAFGSILSLVIAYTLLQKPVYQAQGLLLLKDSENPLASMGATSVGNLVALGGKSSPIDTEAQIIRSTPIIQELITTLQLKDPQGQLLKPEAFLESLSVNNIRGTDLLQVSYRSTDPKQAVAIVDLLIKIYKRNNILANRLETTNSREFIERKLPDVTEQLRGLDRQIRSFKETHGIVDLPTEQIESVKFKSLLARDLAQAKSLLATAQARATGLSQQVGMSIDLARFSNAVSQSKGVQVVLDQYQQVEAELAVARTELQPDHPKIKTLEEQLTELNTILRERVRDVAQASRKGGSLPTSNLQTGASEQQLVDNFINAEVERLALSSQVTSLSRTEQTYQQRMNALPKLEQWLGELERRRVVAQTIYEGLLKTLQSLQISEQQNAGNVRLIQAATLSDEPVSPKLLLNLILGTILGSLGAIVVIFILESKDKTLKSLEEIQQYFDYVTLAMIPFDKAAATANKAFKPTQGLERATPQLYLRDQPNSHLSEAYRTLQANLKFLSSPDHPIRTIVITSTRPQEGKSTVSANLALAIAELGHKVLLIDADLRLPLQHQIWELPNATGLTHLLADNHSSTKFIHQESDNLDVLTAGPRAPNPLLLLDSQHMASLIDKFRTVYDYVLIDTPPIGVAVDALVVSKVADGILVVVRPDVTDSNTANAAREALVKSNQRVLGLAVNGVTRSDGSYHYYDGYYSSDNDTTANGKTRSEKLGMERL</sequence>
<keyword evidence="6" id="KW-1003">Cell membrane</keyword>
<comment type="subcellular location">
    <subcellularLocation>
        <location evidence="1">Cell inner membrane</location>
        <topology evidence="1">Multi-pass membrane protein</topology>
    </subcellularLocation>
</comment>
<dbReference type="GO" id="GO:0005886">
    <property type="term" value="C:plasma membrane"/>
    <property type="evidence" value="ECO:0007669"/>
    <property type="project" value="UniProtKB-SubCell"/>
</dbReference>
<evidence type="ECO:0000256" key="13">
    <source>
        <dbReference type="ARBA" id="ARBA00022989"/>
    </source>
</evidence>
<keyword evidence="10" id="KW-0547">Nucleotide-binding</keyword>
<keyword evidence="14 18" id="KW-0472">Membrane</keyword>
<evidence type="ECO:0000256" key="9">
    <source>
        <dbReference type="ARBA" id="ARBA00022692"/>
    </source>
</evidence>
<evidence type="ECO:0000256" key="15">
    <source>
        <dbReference type="ARBA" id="ARBA00023137"/>
    </source>
</evidence>
<dbReference type="FunFam" id="3.40.50.300:FF:000527">
    <property type="entry name" value="Tyrosine-protein kinase etk"/>
    <property type="match status" value="1"/>
</dbReference>
<proteinExistence type="inferred from homology"/>
<keyword evidence="15" id="KW-0829">Tyrosine-protein kinase</keyword>
<dbReference type="NCBIfam" id="TIGR01007">
    <property type="entry name" value="eps_fam"/>
    <property type="match status" value="1"/>
</dbReference>
<evidence type="ECO:0000256" key="18">
    <source>
        <dbReference type="SAM" id="Phobius"/>
    </source>
</evidence>
<feature type="domain" description="AAA" evidence="20">
    <location>
        <begin position="535"/>
        <end position="675"/>
    </location>
</feature>
<dbReference type="InterPro" id="IPR025669">
    <property type="entry name" value="AAA_dom"/>
</dbReference>
<feature type="domain" description="Tyrosine-protein kinase G-rich" evidence="21">
    <location>
        <begin position="380"/>
        <end position="451"/>
    </location>
</feature>
<dbReference type="InterPro" id="IPR027417">
    <property type="entry name" value="P-loop_NTPase"/>
</dbReference>
<protein>
    <recommendedName>
        <fullName evidence="5">non-specific protein-tyrosine kinase</fullName>
        <ecNumber evidence="5">2.7.10.2</ecNumber>
    </recommendedName>
</protein>
<keyword evidence="17" id="KW-0175">Coiled coil</keyword>
<evidence type="ECO:0000259" key="19">
    <source>
        <dbReference type="Pfam" id="PF02706"/>
    </source>
</evidence>
<evidence type="ECO:0000256" key="4">
    <source>
        <dbReference type="ARBA" id="ARBA00008883"/>
    </source>
</evidence>
<dbReference type="AlphaFoldDB" id="B8HTN4"/>
<dbReference type="Pfam" id="PF13807">
    <property type="entry name" value="GNVR"/>
    <property type="match status" value="1"/>
</dbReference>
<keyword evidence="13 18" id="KW-1133">Transmembrane helix</keyword>
<comment type="similarity">
    <text evidence="3">Belongs to the CpsD/CapB family.</text>
</comment>
<evidence type="ECO:0000256" key="5">
    <source>
        <dbReference type="ARBA" id="ARBA00011903"/>
    </source>
</evidence>
<comment type="similarity">
    <text evidence="2">Belongs to the CpsC/CapA family.</text>
</comment>
<evidence type="ECO:0000256" key="8">
    <source>
        <dbReference type="ARBA" id="ARBA00022679"/>
    </source>
</evidence>